<dbReference type="Pfam" id="PF06568">
    <property type="entry name" value="YjiS-like"/>
    <property type="match status" value="1"/>
</dbReference>
<proteinExistence type="predicted"/>
<gene>
    <name evidence="2" type="ORF">FBZ82_103554</name>
</gene>
<reference evidence="2 3" key="1">
    <citation type="submission" date="2019-06" db="EMBL/GenBank/DDBJ databases">
        <title>Genomic Encyclopedia of Type Strains, Phase IV (KMG-V): Genome sequencing to study the core and pangenomes of soil and plant-associated prokaryotes.</title>
        <authorList>
            <person name="Whitman W."/>
        </authorList>
    </citation>
    <scope>NUCLEOTIDE SEQUENCE [LARGE SCALE GENOMIC DNA]</scope>
    <source>
        <strain evidence="2 3">BR 11796</strain>
    </source>
</reference>
<comment type="caution">
    <text evidence="2">The sequence shown here is derived from an EMBL/GenBank/DDBJ whole genome shotgun (WGS) entry which is preliminary data.</text>
</comment>
<organism evidence="2 3">
    <name type="scientific">Azospirillum brasilense</name>
    <dbReference type="NCBI Taxonomy" id="192"/>
    <lineage>
        <taxon>Bacteria</taxon>
        <taxon>Pseudomonadati</taxon>
        <taxon>Pseudomonadota</taxon>
        <taxon>Alphaproteobacteria</taxon>
        <taxon>Rhodospirillales</taxon>
        <taxon>Azospirillaceae</taxon>
        <taxon>Azospirillum</taxon>
    </lineage>
</organism>
<feature type="domain" description="YjiS-like" evidence="1">
    <location>
        <begin position="32"/>
        <end position="67"/>
    </location>
</feature>
<dbReference type="RefSeq" id="WP_247883121.1">
    <property type="nucleotide sequence ID" value="NZ_VITF01000003.1"/>
</dbReference>
<evidence type="ECO:0000313" key="3">
    <source>
        <dbReference type="Proteomes" id="UP000316083"/>
    </source>
</evidence>
<sequence length="77" mass="8963">MLVPSSHPPEATMTLHALSRTAPSPARRFRALLAWVTRIREERRQRDALLSLSDRELRDIGISRYDAITEARKPLWR</sequence>
<dbReference type="InterPro" id="IPR009506">
    <property type="entry name" value="YjiS-like"/>
</dbReference>
<name>A0A560BG66_AZOBR</name>
<evidence type="ECO:0000313" key="2">
    <source>
        <dbReference type="EMBL" id="TWA71576.1"/>
    </source>
</evidence>
<accession>A0A560BG66</accession>
<evidence type="ECO:0000259" key="1">
    <source>
        <dbReference type="Pfam" id="PF06568"/>
    </source>
</evidence>
<dbReference type="EMBL" id="VITF01000003">
    <property type="protein sequence ID" value="TWA71576.1"/>
    <property type="molecule type" value="Genomic_DNA"/>
</dbReference>
<protein>
    <submittedName>
        <fullName evidence="2">Uncharacterized protein YjiS (DUF1127 family)</fullName>
    </submittedName>
</protein>
<dbReference type="Proteomes" id="UP000316083">
    <property type="component" value="Unassembled WGS sequence"/>
</dbReference>
<dbReference type="AlphaFoldDB" id="A0A560BG66"/>